<dbReference type="InterPro" id="IPR050503">
    <property type="entry name" value="cAMP-dep_PK_reg_su-like"/>
</dbReference>
<name>A0A9P0HAS2_NEZVI</name>
<dbReference type="PROSITE" id="PS00889">
    <property type="entry name" value="CNMP_BINDING_2"/>
    <property type="match status" value="1"/>
</dbReference>
<dbReference type="FunFam" id="2.60.120.10:FF:000108">
    <property type="entry name" value="cAMP-dependent protein kinase type II regulatory subunit"/>
    <property type="match status" value="1"/>
</dbReference>
<dbReference type="PANTHER" id="PTHR11635:SF152">
    <property type="entry name" value="CAMP-DEPENDENT PROTEIN KINASE TYPE I REGULATORY SUBUNIT-RELATED"/>
    <property type="match status" value="1"/>
</dbReference>
<organism evidence="5 6">
    <name type="scientific">Nezara viridula</name>
    <name type="common">Southern green stink bug</name>
    <name type="synonym">Cimex viridulus</name>
    <dbReference type="NCBI Taxonomy" id="85310"/>
    <lineage>
        <taxon>Eukaryota</taxon>
        <taxon>Metazoa</taxon>
        <taxon>Ecdysozoa</taxon>
        <taxon>Arthropoda</taxon>
        <taxon>Hexapoda</taxon>
        <taxon>Insecta</taxon>
        <taxon>Pterygota</taxon>
        <taxon>Neoptera</taxon>
        <taxon>Paraneoptera</taxon>
        <taxon>Hemiptera</taxon>
        <taxon>Heteroptera</taxon>
        <taxon>Panheteroptera</taxon>
        <taxon>Pentatomomorpha</taxon>
        <taxon>Pentatomoidea</taxon>
        <taxon>Pentatomidae</taxon>
        <taxon>Pentatominae</taxon>
        <taxon>Nezara</taxon>
    </lineage>
</organism>
<sequence length="390" mass="44866">MTEEEESPYVIVDDYFVNWDTDRPILHFPYHVQEILYELALNFLINEPNDTLQYCLDFFIKLKSSKQIDFVSEVSEEDKISELATQRRKSVFGKSYDPRELGASDEFELLYPKTEEERARLVNTLPDVLFFRNLDPNDLNKIIDAMFIKAVIKGEMVIQQGDDGDYFYVVQSGIFNAFQTENDMITDLCHYANNGYFGELALLYNQPRAASVVALTDGILWALDRETFQRIVLSSSFKRSLRLEDMIRKVPILESLQQIERMKVADALVTKCYTDGEEIIKQGDAGDGMYFIENGTVDVVREDESHQDVFIKQLSDGDYFGEVALLTLKPRVCSVIARGHVKVAFLEVCAFERLLGPCKDIMKRNIGAYEEQLVELGLLHPSEHFIDFNE</sequence>
<dbReference type="Proteomes" id="UP001152798">
    <property type="component" value="Chromosome 4"/>
</dbReference>
<keyword evidence="2" id="KW-0116">cAMP-binding</keyword>
<dbReference type="EMBL" id="OV725080">
    <property type="protein sequence ID" value="CAH1398579.1"/>
    <property type="molecule type" value="Genomic_DNA"/>
</dbReference>
<keyword evidence="6" id="KW-1185">Reference proteome</keyword>
<reference evidence="5" key="1">
    <citation type="submission" date="2022-01" db="EMBL/GenBank/DDBJ databases">
        <authorList>
            <person name="King R."/>
        </authorList>
    </citation>
    <scope>NUCLEOTIDE SEQUENCE</scope>
</reference>
<dbReference type="GO" id="GO:0004862">
    <property type="term" value="F:cAMP-dependent protein kinase inhibitor activity"/>
    <property type="evidence" value="ECO:0007669"/>
    <property type="project" value="TreeGrafter"/>
</dbReference>
<dbReference type="GO" id="GO:0030552">
    <property type="term" value="F:cAMP binding"/>
    <property type="evidence" value="ECO:0007669"/>
    <property type="project" value="UniProtKB-KW"/>
</dbReference>
<keyword evidence="3" id="KW-0114">cAMP</keyword>
<evidence type="ECO:0000313" key="6">
    <source>
        <dbReference type="Proteomes" id="UP001152798"/>
    </source>
</evidence>
<dbReference type="Gene3D" id="2.60.120.10">
    <property type="entry name" value="Jelly Rolls"/>
    <property type="match status" value="2"/>
</dbReference>
<feature type="domain" description="Cyclic nucleotide-binding" evidence="4">
    <location>
        <begin position="252"/>
        <end position="372"/>
    </location>
</feature>
<dbReference type="PRINTS" id="PR00103">
    <property type="entry name" value="CAMPKINASE"/>
</dbReference>
<dbReference type="GO" id="GO:0005829">
    <property type="term" value="C:cytosol"/>
    <property type="evidence" value="ECO:0007669"/>
    <property type="project" value="TreeGrafter"/>
</dbReference>
<dbReference type="AlphaFoldDB" id="A0A9P0HAS2"/>
<dbReference type="Pfam" id="PF00027">
    <property type="entry name" value="cNMP_binding"/>
    <property type="match status" value="2"/>
</dbReference>
<proteinExistence type="inferred from homology"/>
<evidence type="ECO:0000313" key="5">
    <source>
        <dbReference type="EMBL" id="CAH1398579.1"/>
    </source>
</evidence>
<dbReference type="OrthoDB" id="417078at2759"/>
<dbReference type="PROSITE" id="PS50042">
    <property type="entry name" value="CNMP_BINDING_3"/>
    <property type="match status" value="2"/>
</dbReference>
<dbReference type="InterPro" id="IPR018488">
    <property type="entry name" value="cNMP-bd_CS"/>
</dbReference>
<protein>
    <recommendedName>
        <fullName evidence="4">Cyclic nucleotide-binding domain-containing protein</fullName>
    </recommendedName>
</protein>
<evidence type="ECO:0000256" key="3">
    <source>
        <dbReference type="ARBA" id="ARBA00023149"/>
    </source>
</evidence>
<dbReference type="PROSITE" id="PS00888">
    <property type="entry name" value="CNMP_BINDING_1"/>
    <property type="match status" value="2"/>
</dbReference>
<dbReference type="SUPFAM" id="SSF51206">
    <property type="entry name" value="cAMP-binding domain-like"/>
    <property type="match status" value="2"/>
</dbReference>
<dbReference type="InterPro" id="IPR018490">
    <property type="entry name" value="cNMP-bd_dom_sf"/>
</dbReference>
<dbReference type="CDD" id="cd00038">
    <property type="entry name" value="CAP_ED"/>
    <property type="match status" value="2"/>
</dbReference>
<evidence type="ECO:0000259" key="4">
    <source>
        <dbReference type="PROSITE" id="PS50042"/>
    </source>
</evidence>
<dbReference type="SMART" id="SM00100">
    <property type="entry name" value="cNMP"/>
    <property type="match status" value="2"/>
</dbReference>
<dbReference type="PANTHER" id="PTHR11635">
    <property type="entry name" value="CAMP-DEPENDENT PROTEIN KINASE REGULATORY CHAIN"/>
    <property type="match status" value="1"/>
</dbReference>
<dbReference type="InterPro" id="IPR014710">
    <property type="entry name" value="RmlC-like_jellyroll"/>
</dbReference>
<dbReference type="GO" id="GO:0034236">
    <property type="term" value="F:protein kinase A catalytic subunit binding"/>
    <property type="evidence" value="ECO:0007669"/>
    <property type="project" value="TreeGrafter"/>
</dbReference>
<gene>
    <name evidence="5" type="ORF">NEZAVI_LOCUS8198</name>
</gene>
<accession>A0A9P0HAS2</accession>
<comment type="similarity">
    <text evidence="1">Belongs to the cAMP-dependent kinase regulatory chain family.</text>
</comment>
<feature type="domain" description="Cyclic nucleotide-binding" evidence="4">
    <location>
        <begin position="130"/>
        <end position="249"/>
    </location>
</feature>
<dbReference type="GO" id="GO:0005952">
    <property type="term" value="C:cAMP-dependent protein kinase complex"/>
    <property type="evidence" value="ECO:0007669"/>
    <property type="project" value="InterPro"/>
</dbReference>
<dbReference type="InterPro" id="IPR000595">
    <property type="entry name" value="cNMP-bd_dom"/>
</dbReference>
<evidence type="ECO:0000256" key="2">
    <source>
        <dbReference type="ARBA" id="ARBA00022566"/>
    </source>
</evidence>
<keyword evidence="2" id="KW-0547">Nucleotide-binding</keyword>
<evidence type="ECO:0000256" key="1">
    <source>
        <dbReference type="ARBA" id="ARBA00005753"/>
    </source>
</evidence>